<dbReference type="RefSeq" id="WP_147059446.1">
    <property type="nucleotide sequence ID" value="NZ_CP042437.1"/>
</dbReference>
<dbReference type="KEGG" id="mgk:FSB76_28200"/>
<dbReference type="SUPFAM" id="SSF51004">
    <property type="entry name" value="C-terminal (heme d1) domain of cytochrome cd1-nitrite reductase"/>
    <property type="match status" value="1"/>
</dbReference>
<keyword evidence="1" id="KW-1133">Transmembrane helix</keyword>
<evidence type="ECO:0000259" key="3">
    <source>
        <dbReference type="Pfam" id="PF16344"/>
    </source>
</evidence>
<dbReference type="Gene3D" id="3.55.50.30">
    <property type="match status" value="1"/>
</dbReference>
<dbReference type="PIRSF" id="PIRSF018266">
    <property type="entry name" value="FecR"/>
    <property type="match status" value="1"/>
</dbReference>
<dbReference type="FunFam" id="2.60.120.1440:FF:000001">
    <property type="entry name" value="Putative anti-sigma factor"/>
    <property type="match status" value="1"/>
</dbReference>
<sequence length="381" mass="42717">MNRQDIYKLIRKYKDNTATESEKETLTEWYRSVANQDAEFPDDEDSVEEEMLLRLNQQTKPQKPHRFFLKRWSVAASILFLLSAGAIFFIKKNGSIQKPELVHNTVIVPGGNKAILTLANGQKISLTDAQKGQITQQKGVQISKTADGQLVYTAADDNGGSNAIAVAQYNTMETPRGGQFQLFLPDGTRVWLNAASSLKYPVDFGSAGERRVELSGEAYFEVAHNKDRPFRVITNRQVVEVLGTHFNVNAYNDEPNTKTTLLEGAVKVTGGDKSAMLKPGQEASLTDHLKISDVDTEEAVAWKNGYFRFDDERLETVMRKVSRWYNVDVVYRDNDVKDDLFAAVTTRFANISTLLKIMEQTGDVSFSIEGSKIIISKKAKK</sequence>
<dbReference type="Pfam" id="PF16344">
    <property type="entry name" value="FecR_C"/>
    <property type="match status" value="1"/>
</dbReference>
<dbReference type="OrthoDB" id="1099963at2"/>
<reference evidence="4 5" key="1">
    <citation type="journal article" date="2013" name="J. Microbiol.">
        <title>Mucilaginibacter ginsenosidivorax sp. nov., with ginsenoside converting activity isolated from sediment.</title>
        <authorList>
            <person name="Kim J.K."/>
            <person name="Choi T.E."/>
            <person name="Liu Q.M."/>
            <person name="Park H.Y."/>
            <person name="Yi T.H."/>
            <person name="Yoon M.H."/>
            <person name="Kim S.C."/>
            <person name="Im W.T."/>
        </authorList>
    </citation>
    <scope>NUCLEOTIDE SEQUENCE [LARGE SCALE GENOMIC DNA]</scope>
    <source>
        <strain evidence="4 5">KHI28</strain>
    </source>
</reference>
<protein>
    <submittedName>
        <fullName evidence="4">DUF4974 domain-containing protein</fullName>
    </submittedName>
</protein>
<dbReference type="EMBL" id="CP042437">
    <property type="protein sequence ID" value="QEC79648.1"/>
    <property type="molecule type" value="Genomic_DNA"/>
</dbReference>
<keyword evidence="1" id="KW-0812">Transmembrane</keyword>
<dbReference type="InterPro" id="IPR032508">
    <property type="entry name" value="FecR_C"/>
</dbReference>
<dbReference type="GO" id="GO:0016989">
    <property type="term" value="F:sigma factor antagonist activity"/>
    <property type="evidence" value="ECO:0007669"/>
    <property type="project" value="TreeGrafter"/>
</dbReference>
<dbReference type="AlphaFoldDB" id="A0A5B8WCA0"/>
<evidence type="ECO:0000259" key="2">
    <source>
        <dbReference type="Pfam" id="PF04773"/>
    </source>
</evidence>
<proteinExistence type="predicted"/>
<dbReference type="InterPro" id="IPR012373">
    <property type="entry name" value="Ferrdict_sens_TM"/>
</dbReference>
<gene>
    <name evidence="4" type="ORF">FSB76_28200</name>
</gene>
<dbReference type="InterPro" id="IPR011048">
    <property type="entry name" value="Haem_d1_sf"/>
</dbReference>
<evidence type="ECO:0000313" key="5">
    <source>
        <dbReference type="Proteomes" id="UP000321362"/>
    </source>
</evidence>
<keyword evidence="1" id="KW-0472">Membrane</keyword>
<name>A0A5B8WCA0_9SPHI</name>
<dbReference type="Pfam" id="PF04773">
    <property type="entry name" value="FecR"/>
    <property type="match status" value="1"/>
</dbReference>
<feature type="domain" description="FecR protein" evidence="2">
    <location>
        <begin position="171"/>
        <end position="267"/>
    </location>
</feature>
<dbReference type="Gene3D" id="2.60.120.1440">
    <property type="match status" value="1"/>
</dbReference>
<feature type="transmembrane region" description="Helical" evidence="1">
    <location>
        <begin position="72"/>
        <end position="90"/>
    </location>
</feature>
<dbReference type="InterPro" id="IPR006860">
    <property type="entry name" value="FecR"/>
</dbReference>
<accession>A0A5B8WCA0</accession>
<evidence type="ECO:0000256" key="1">
    <source>
        <dbReference type="SAM" id="Phobius"/>
    </source>
</evidence>
<evidence type="ECO:0000313" key="4">
    <source>
        <dbReference type="EMBL" id="QEC79648.1"/>
    </source>
</evidence>
<dbReference type="PANTHER" id="PTHR30273:SF2">
    <property type="entry name" value="PROTEIN FECR"/>
    <property type="match status" value="1"/>
</dbReference>
<organism evidence="4 5">
    <name type="scientific">Mucilaginibacter ginsenosidivorax</name>
    <dbReference type="NCBI Taxonomy" id="862126"/>
    <lineage>
        <taxon>Bacteria</taxon>
        <taxon>Pseudomonadati</taxon>
        <taxon>Bacteroidota</taxon>
        <taxon>Sphingobacteriia</taxon>
        <taxon>Sphingobacteriales</taxon>
        <taxon>Sphingobacteriaceae</taxon>
        <taxon>Mucilaginibacter</taxon>
    </lineage>
</organism>
<dbReference type="Proteomes" id="UP000321362">
    <property type="component" value="Chromosome"/>
</dbReference>
<feature type="domain" description="Protein FecR C-terminal" evidence="3">
    <location>
        <begin position="306"/>
        <end position="375"/>
    </location>
</feature>
<dbReference type="PANTHER" id="PTHR30273">
    <property type="entry name" value="PERIPLASMIC SIGNAL SENSOR AND SIGMA FACTOR ACTIVATOR FECR-RELATED"/>
    <property type="match status" value="1"/>
</dbReference>
<keyword evidence="5" id="KW-1185">Reference proteome</keyword>